<evidence type="ECO:0000256" key="6">
    <source>
        <dbReference type="ARBA" id="ARBA00022989"/>
    </source>
</evidence>
<evidence type="ECO:0000256" key="3">
    <source>
        <dbReference type="ARBA" id="ARBA00022448"/>
    </source>
</evidence>
<dbReference type="GO" id="GO:0006890">
    <property type="term" value="P:retrograde vesicle-mediated transport, Golgi to endoplasmic reticulum"/>
    <property type="evidence" value="ECO:0007669"/>
    <property type="project" value="TreeGrafter"/>
</dbReference>
<feature type="region of interest" description="Disordered" evidence="10">
    <location>
        <begin position="191"/>
        <end position="212"/>
    </location>
</feature>
<dbReference type="SUPFAM" id="SSF58038">
    <property type="entry name" value="SNARE fusion complex"/>
    <property type="match status" value="1"/>
</dbReference>
<dbReference type="AlphaFoldDB" id="A0A0H2SFK8"/>
<dbReference type="Gene3D" id="1.20.5.110">
    <property type="match status" value="1"/>
</dbReference>
<feature type="region of interest" description="Disordered" evidence="10">
    <location>
        <begin position="17"/>
        <end position="38"/>
    </location>
</feature>
<keyword evidence="5" id="KW-0653">Protein transport</keyword>
<evidence type="ECO:0000256" key="5">
    <source>
        <dbReference type="ARBA" id="ARBA00022927"/>
    </source>
</evidence>
<evidence type="ECO:0000256" key="1">
    <source>
        <dbReference type="ARBA" id="ARBA00004211"/>
    </source>
</evidence>
<name>A0A0H2SFK8_9AGAM</name>
<feature type="compositionally biased region" description="Basic residues" evidence="10">
    <location>
        <begin position="23"/>
        <end position="32"/>
    </location>
</feature>
<gene>
    <name evidence="13" type="ORF">SCHPADRAFT_870445</name>
</gene>
<feature type="transmembrane region" description="Helical" evidence="11">
    <location>
        <begin position="377"/>
        <end position="395"/>
    </location>
</feature>
<accession>A0A0H2SFK8</accession>
<comment type="subcellular location">
    <subcellularLocation>
        <location evidence="1">Membrane</location>
        <topology evidence="1">Single-pass type IV membrane protein</topology>
    </subcellularLocation>
</comment>
<keyword evidence="6 11" id="KW-1133">Transmembrane helix</keyword>
<keyword evidence="7 9" id="KW-0175">Coiled coil</keyword>
<reference evidence="13 14" key="1">
    <citation type="submission" date="2015-04" db="EMBL/GenBank/DDBJ databases">
        <title>Complete genome sequence of Schizopora paradoxa KUC8140, a cosmopolitan wood degrader in East Asia.</title>
        <authorList>
            <consortium name="DOE Joint Genome Institute"/>
            <person name="Min B."/>
            <person name="Park H."/>
            <person name="Jang Y."/>
            <person name="Kim J.-J."/>
            <person name="Kim K.H."/>
            <person name="Pangilinan J."/>
            <person name="Lipzen A."/>
            <person name="Riley R."/>
            <person name="Grigoriev I.V."/>
            <person name="Spatafora J.W."/>
            <person name="Choi I.-G."/>
        </authorList>
    </citation>
    <scope>NUCLEOTIDE SEQUENCE [LARGE SCALE GENOMIC DNA]</scope>
    <source>
        <strain evidence="13 14">KUC8140</strain>
    </source>
</reference>
<evidence type="ECO:0000256" key="4">
    <source>
        <dbReference type="ARBA" id="ARBA00022692"/>
    </source>
</evidence>
<feature type="region of interest" description="Disordered" evidence="10">
    <location>
        <begin position="77"/>
        <end position="96"/>
    </location>
</feature>
<keyword evidence="3" id="KW-0813">Transport</keyword>
<dbReference type="InParanoid" id="A0A0H2SFK8"/>
<feature type="coiled-coil region" evidence="9">
    <location>
        <begin position="124"/>
        <end position="151"/>
    </location>
</feature>
<dbReference type="PANTHER" id="PTHR15959">
    <property type="entry name" value="SYNTAXIN-18"/>
    <property type="match status" value="1"/>
</dbReference>
<evidence type="ECO:0000256" key="11">
    <source>
        <dbReference type="SAM" id="Phobius"/>
    </source>
</evidence>
<feature type="compositionally biased region" description="Polar residues" evidence="10">
    <location>
        <begin position="77"/>
        <end position="87"/>
    </location>
</feature>
<proteinExistence type="inferred from homology"/>
<comment type="similarity">
    <text evidence="2">Belongs to the syntaxin family.</text>
</comment>
<dbReference type="PANTHER" id="PTHR15959:SF0">
    <property type="entry name" value="SYNTAXIN-18"/>
    <property type="match status" value="1"/>
</dbReference>
<dbReference type="PROSITE" id="PS50192">
    <property type="entry name" value="T_SNARE"/>
    <property type="match status" value="1"/>
</dbReference>
<keyword evidence="8 11" id="KW-0472">Membrane</keyword>
<feature type="domain" description="T-SNARE coiled-coil homology" evidence="12">
    <location>
        <begin position="306"/>
        <end position="368"/>
    </location>
</feature>
<dbReference type="GO" id="GO:0015031">
    <property type="term" value="P:protein transport"/>
    <property type="evidence" value="ECO:0007669"/>
    <property type="project" value="UniProtKB-KW"/>
</dbReference>
<evidence type="ECO:0000256" key="10">
    <source>
        <dbReference type="SAM" id="MobiDB-lite"/>
    </source>
</evidence>
<evidence type="ECO:0000313" key="14">
    <source>
        <dbReference type="Proteomes" id="UP000053477"/>
    </source>
</evidence>
<dbReference type="Proteomes" id="UP000053477">
    <property type="component" value="Unassembled WGS sequence"/>
</dbReference>
<dbReference type="InterPro" id="IPR000727">
    <property type="entry name" value="T_SNARE_dom"/>
</dbReference>
<sequence length="396" mass="44745">MAFTDITNDFREIVAKSSLPDMKRRKPSKSTRRNQEEEARRMINKEFMREAYSILNHVNNLSRMLASIRRPYLNVDASSSSLTQRQPSRALELTGEGAEQTWSGIRSLTNEERDQIDLQAKVILSKCRDRVRQMEELNNRQRAELSAQESSGLLRFLPSRLKQDSSSDLSSTLFLHNSGVTTYLTSRLAEASQTQSGMQEERIKRQTERTRTLGSGATLEGLVPAPVNAPQMTNSTSTRSWLGDAASNLAATILLPSASSNAQTKPAYVPQLQSPAQDEWEDDEYDDMELSASQIQQFETENANILKNVQDTLASVEKAESRLQEIAALQTELVTHLTQQSEIIDQIYEDSIVSTETVERGNVQLREAKRRAKDSRLYILIFLLGASFSLLFLHYY</sequence>
<keyword evidence="4 11" id="KW-0812">Transmembrane</keyword>
<dbReference type="STRING" id="27342.A0A0H2SFK8"/>
<dbReference type="GO" id="GO:0005783">
    <property type="term" value="C:endoplasmic reticulum"/>
    <property type="evidence" value="ECO:0007669"/>
    <property type="project" value="TreeGrafter"/>
</dbReference>
<dbReference type="FunCoup" id="A0A0H2SFK8">
    <property type="interactions" value="209"/>
</dbReference>
<dbReference type="Pfam" id="PF10496">
    <property type="entry name" value="Syntaxin-18_N"/>
    <property type="match status" value="1"/>
</dbReference>
<feature type="compositionally biased region" description="Basic and acidic residues" evidence="10">
    <location>
        <begin position="199"/>
        <end position="211"/>
    </location>
</feature>
<organism evidence="13 14">
    <name type="scientific">Schizopora paradoxa</name>
    <dbReference type="NCBI Taxonomy" id="27342"/>
    <lineage>
        <taxon>Eukaryota</taxon>
        <taxon>Fungi</taxon>
        <taxon>Dikarya</taxon>
        <taxon>Basidiomycota</taxon>
        <taxon>Agaricomycotina</taxon>
        <taxon>Agaricomycetes</taxon>
        <taxon>Hymenochaetales</taxon>
        <taxon>Schizoporaceae</taxon>
        <taxon>Schizopora</taxon>
    </lineage>
</organism>
<dbReference type="FunFam" id="1.20.5.110:FF:000069">
    <property type="entry name" value="Related to syntaxin 18"/>
    <property type="match status" value="1"/>
</dbReference>
<protein>
    <recommendedName>
        <fullName evidence="12">t-SNARE coiled-coil homology domain-containing protein</fullName>
    </recommendedName>
</protein>
<dbReference type="OrthoDB" id="342981at2759"/>
<keyword evidence="14" id="KW-1185">Reference proteome</keyword>
<dbReference type="EMBL" id="KQ085923">
    <property type="protein sequence ID" value="KLO15866.1"/>
    <property type="molecule type" value="Genomic_DNA"/>
</dbReference>
<dbReference type="InterPro" id="IPR019529">
    <property type="entry name" value="Syntaxin-18_N"/>
</dbReference>
<evidence type="ECO:0000256" key="7">
    <source>
        <dbReference type="ARBA" id="ARBA00023054"/>
    </source>
</evidence>
<dbReference type="GO" id="GO:0031201">
    <property type="term" value="C:SNARE complex"/>
    <property type="evidence" value="ECO:0007669"/>
    <property type="project" value="TreeGrafter"/>
</dbReference>
<evidence type="ECO:0000259" key="12">
    <source>
        <dbReference type="PROSITE" id="PS50192"/>
    </source>
</evidence>
<evidence type="ECO:0000256" key="9">
    <source>
        <dbReference type="SAM" id="Coils"/>
    </source>
</evidence>
<evidence type="ECO:0000313" key="13">
    <source>
        <dbReference type="EMBL" id="KLO15866.1"/>
    </source>
</evidence>
<evidence type="ECO:0000256" key="2">
    <source>
        <dbReference type="ARBA" id="ARBA00009063"/>
    </source>
</evidence>
<evidence type="ECO:0000256" key="8">
    <source>
        <dbReference type="ARBA" id="ARBA00023136"/>
    </source>
</evidence>